<evidence type="ECO:0000256" key="1">
    <source>
        <dbReference type="ARBA" id="ARBA00022737"/>
    </source>
</evidence>
<feature type="compositionally biased region" description="Basic residues" evidence="4">
    <location>
        <begin position="152"/>
        <end position="164"/>
    </location>
</feature>
<evidence type="ECO:0000256" key="4">
    <source>
        <dbReference type="SAM" id="MobiDB-lite"/>
    </source>
</evidence>
<dbReference type="SUPFAM" id="SSF47769">
    <property type="entry name" value="SAM/Pointed domain"/>
    <property type="match status" value="1"/>
</dbReference>
<protein>
    <submittedName>
        <fullName evidence="5">Uncharacterized protein</fullName>
    </submittedName>
</protein>
<keyword evidence="6" id="KW-1185">Reference proteome</keyword>
<dbReference type="EMBL" id="BEZZ01000190">
    <property type="protein sequence ID" value="GCC28086.1"/>
    <property type="molecule type" value="Genomic_DNA"/>
</dbReference>
<reference evidence="5 6" key="1">
    <citation type="journal article" date="2018" name="Nat. Ecol. Evol.">
        <title>Shark genomes provide insights into elasmobranch evolution and the origin of vertebrates.</title>
        <authorList>
            <person name="Hara Y"/>
            <person name="Yamaguchi K"/>
            <person name="Onimaru K"/>
            <person name="Kadota M"/>
            <person name="Koyanagi M"/>
            <person name="Keeley SD"/>
            <person name="Tatsumi K"/>
            <person name="Tanaka K"/>
            <person name="Motone F"/>
            <person name="Kageyama Y"/>
            <person name="Nozu R"/>
            <person name="Adachi N"/>
            <person name="Nishimura O"/>
            <person name="Nakagawa R"/>
            <person name="Tanegashima C"/>
            <person name="Kiyatake I"/>
            <person name="Matsumoto R"/>
            <person name="Murakumo K"/>
            <person name="Nishida K"/>
            <person name="Terakita A"/>
            <person name="Kuratani S"/>
            <person name="Sato K"/>
            <person name="Hyodo S Kuraku.S."/>
        </authorList>
    </citation>
    <scope>NUCLEOTIDE SEQUENCE [LARGE SCALE GENOMIC DNA]</scope>
</reference>
<accession>A0A401SCE9</accession>
<dbReference type="STRING" id="137246.A0A401SCE9"/>
<evidence type="ECO:0000256" key="2">
    <source>
        <dbReference type="ARBA" id="ARBA00023043"/>
    </source>
</evidence>
<gene>
    <name evidence="5" type="ORF">chiPu_0006512</name>
</gene>
<dbReference type="PROSITE" id="PS50297">
    <property type="entry name" value="ANK_REP_REGION"/>
    <property type="match status" value="2"/>
</dbReference>
<dbReference type="OrthoDB" id="76949at2759"/>
<proteinExistence type="predicted"/>
<dbReference type="AlphaFoldDB" id="A0A401SCE9"/>
<dbReference type="PANTHER" id="PTHR24161">
    <property type="entry name" value="ANK_REP_REGION DOMAIN-CONTAINING PROTEIN-RELATED"/>
    <property type="match status" value="1"/>
</dbReference>
<dbReference type="InterPro" id="IPR036770">
    <property type="entry name" value="Ankyrin_rpt-contain_sf"/>
</dbReference>
<feature type="region of interest" description="Disordered" evidence="4">
    <location>
        <begin position="152"/>
        <end position="183"/>
    </location>
</feature>
<sequence length="429" mass="48464">MTDRYHKAARDGYLGPLKEATKRDLNNPDEDGMTPTLWAAYHGHLEALQLICSRGGDPDICDIWGNTPLHHASTNGHLHIVTFLVNFGANIWALDNDFHSAMDAAASKDRMECVRFLDTAATKQTVMNPKQVARLKEKALKDSEKQIKLCERRKKKHQNRMNKKYSREMESQNEGAASVQSGTISSVSDLSKVSDSEHKGSISSIIKGSLQKRLKKKDNSKSFTQQQLEKDVIFVRQERDSGNRANVLDVFNEQDEENAAFSELKSSDYDNNFGHESLFNRPGLGNMLFRRNFVLGLNVEEEMFSSNEVEDIGSKLRSLVLKPKEVFPDLETFSKEEEDDLPWDEDDIGLDDDEPETTPLETFMASQNLTEFIPFLAREQVGLDSLMLCTDGDLKSINLPLGPRKKIISAVERRKLVLETPNNLVDTVL</sequence>
<dbReference type="Pfam" id="PF12796">
    <property type="entry name" value="Ank_2"/>
    <property type="match status" value="1"/>
</dbReference>
<dbReference type="FunFam" id="1.25.40.20:FF:000074">
    <property type="entry name" value="Usher syndrome type-1G protein isoform X1"/>
    <property type="match status" value="1"/>
</dbReference>
<dbReference type="Gene3D" id="1.10.150.50">
    <property type="entry name" value="Transcription Factor, Ets-1"/>
    <property type="match status" value="1"/>
</dbReference>
<dbReference type="PROSITE" id="PS50088">
    <property type="entry name" value="ANK_REPEAT"/>
    <property type="match status" value="2"/>
</dbReference>
<dbReference type="Gene3D" id="1.25.40.20">
    <property type="entry name" value="Ankyrin repeat-containing domain"/>
    <property type="match status" value="1"/>
</dbReference>
<dbReference type="SMART" id="SM00248">
    <property type="entry name" value="ANK"/>
    <property type="match status" value="3"/>
</dbReference>
<dbReference type="Proteomes" id="UP000287033">
    <property type="component" value="Unassembled WGS sequence"/>
</dbReference>
<organism evidence="5 6">
    <name type="scientific">Chiloscyllium punctatum</name>
    <name type="common">Brownbanded bambooshark</name>
    <name type="synonym">Hemiscyllium punctatum</name>
    <dbReference type="NCBI Taxonomy" id="137246"/>
    <lineage>
        <taxon>Eukaryota</taxon>
        <taxon>Metazoa</taxon>
        <taxon>Chordata</taxon>
        <taxon>Craniata</taxon>
        <taxon>Vertebrata</taxon>
        <taxon>Chondrichthyes</taxon>
        <taxon>Elasmobranchii</taxon>
        <taxon>Galeomorphii</taxon>
        <taxon>Galeoidea</taxon>
        <taxon>Orectolobiformes</taxon>
        <taxon>Hemiscylliidae</taxon>
        <taxon>Chiloscyllium</taxon>
    </lineage>
</organism>
<dbReference type="PANTHER" id="PTHR24161:SF109">
    <property type="entry name" value="ANKYRIN REPEAT AND SAM DOMAIN-CONTAINING PROTEIN 4B"/>
    <property type="match status" value="1"/>
</dbReference>
<feature type="compositionally biased region" description="Polar residues" evidence="4">
    <location>
        <begin position="172"/>
        <end position="183"/>
    </location>
</feature>
<dbReference type="InterPro" id="IPR002110">
    <property type="entry name" value="Ankyrin_rpt"/>
</dbReference>
<keyword evidence="2 3" id="KW-0040">ANK repeat</keyword>
<evidence type="ECO:0000256" key="3">
    <source>
        <dbReference type="PROSITE-ProRule" id="PRU00023"/>
    </source>
</evidence>
<dbReference type="InterPro" id="IPR013761">
    <property type="entry name" value="SAM/pointed_sf"/>
</dbReference>
<dbReference type="SUPFAM" id="SSF48403">
    <property type="entry name" value="Ankyrin repeat"/>
    <property type="match status" value="1"/>
</dbReference>
<evidence type="ECO:0000313" key="5">
    <source>
        <dbReference type="EMBL" id="GCC28086.1"/>
    </source>
</evidence>
<dbReference type="OMA" id="SHGHMEI"/>
<name>A0A401SCE9_CHIPU</name>
<evidence type="ECO:0000313" key="6">
    <source>
        <dbReference type="Proteomes" id="UP000287033"/>
    </source>
</evidence>
<comment type="caution">
    <text evidence="5">The sequence shown here is derived from an EMBL/GenBank/DDBJ whole genome shotgun (WGS) entry which is preliminary data.</text>
</comment>
<feature type="repeat" description="ANK" evidence="3">
    <location>
        <begin position="31"/>
        <end position="63"/>
    </location>
</feature>
<keyword evidence="1" id="KW-0677">Repeat</keyword>
<feature type="repeat" description="ANK" evidence="3">
    <location>
        <begin position="64"/>
        <end position="96"/>
    </location>
</feature>